<gene>
    <name evidence="2" type="ORF">M124_1649</name>
</gene>
<feature type="chain" id="PRO_5001477323" evidence="1">
    <location>
        <begin position="27"/>
        <end position="420"/>
    </location>
</feature>
<name>A0A015UKU4_BACFG</name>
<dbReference type="InterPro" id="IPR008969">
    <property type="entry name" value="CarboxyPept-like_regulatory"/>
</dbReference>
<dbReference type="SUPFAM" id="SSF49464">
    <property type="entry name" value="Carboxypeptidase regulatory domain-like"/>
    <property type="match status" value="1"/>
</dbReference>
<evidence type="ECO:0000313" key="3">
    <source>
        <dbReference type="Proteomes" id="UP000020529"/>
    </source>
</evidence>
<dbReference type="Pfam" id="PF13715">
    <property type="entry name" value="CarbopepD_reg_2"/>
    <property type="match status" value="1"/>
</dbReference>
<dbReference type="PATRIC" id="fig|1339315.3.peg.2415"/>
<reference evidence="2 3" key="1">
    <citation type="submission" date="2014-02" db="EMBL/GenBank/DDBJ databases">
        <authorList>
            <person name="Sears C."/>
            <person name="Carroll K."/>
            <person name="Sack B.R."/>
            <person name="Qadri F."/>
            <person name="Myers L.L."/>
            <person name="Chung G.-T."/>
            <person name="Escheverria P."/>
            <person name="Fraser C.M."/>
            <person name="Sadzewicz L."/>
            <person name="Shefchek K.A."/>
            <person name="Tallon L."/>
            <person name="Das S.P."/>
            <person name="Daugherty S."/>
            <person name="Mongodin E.F."/>
        </authorList>
    </citation>
    <scope>NUCLEOTIDE SEQUENCE [LARGE SCALE GENOMIC DNA]</scope>
    <source>
        <strain evidence="3">3988T(B)14</strain>
    </source>
</reference>
<dbReference type="Gene3D" id="2.60.40.1120">
    <property type="entry name" value="Carboxypeptidase-like, regulatory domain"/>
    <property type="match status" value="1"/>
</dbReference>
<dbReference type="EMBL" id="JGCY01000284">
    <property type="protein sequence ID" value="EXY74543.1"/>
    <property type="molecule type" value="Genomic_DNA"/>
</dbReference>
<sequence>MKTQWIRSIGCILAVLILSGIMPLAAQDNAERYTTISGVVKDKLNKKKLEYVNVSIPGSSVGTVTNADGEFTLKIPESVQAKDIEASHVGYLNSRIPLKEENPTERIVWLTPYANLLSEILVRARDPRSIVEEALRKIPANYSPQSNMLTGFYRELAQKGRRYINISEAVIDIYKTPYNETAEHDRVQIYRGRRLLSQKQSDTLAVKLLGGPNMAIYMDIVKNPDCLLAQEDLLFYEFRMEDPTSIDDRSQYVISFRPRVKLSYPLCYGTLYIDKERLSFTRAEFNLSMDDKNKATQAILRKKPFGLRFKPVEVSYLISYKNLGGITYLSYIRNNIRFKCDWKRKLFSTNYTILSEMVVTDRKENNITAIPYKAAFKQNHVFSDKVDNFTSDNFWGGYNIIEPTESLEHAVNKLKKQQKQ</sequence>
<organism evidence="2 3">
    <name type="scientific">Bacteroides fragilis str. 3988T(B)14</name>
    <dbReference type="NCBI Taxonomy" id="1339315"/>
    <lineage>
        <taxon>Bacteria</taxon>
        <taxon>Pseudomonadati</taxon>
        <taxon>Bacteroidota</taxon>
        <taxon>Bacteroidia</taxon>
        <taxon>Bacteroidales</taxon>
        <taxon>Bacteroidaceae</taxon>
        <taxon>Bacteroides</taxon>
    </lineage>
</organism>
<comment type="caution">
    <text evidence="2">The sequence shown here is derived from an EMBL/GenBank/DDBJ whole genome shotgun (WGS) entry which is preliminary data.</text>
</comment>
<keyword evidence="1" id="KW-0732">Signal</keyword>
<dbReference type="Proteomes" id="UP000020529">
    <property type="component" value="Unassembled WGS sequence"/>
</dbReference>
<feature type="signal peptide" evidence="1">
    <location>
        <begin position="1"/>
        <end position="26"/>
    </location>
</feature>
<evidence type="ECO:0000313" key="2">
    <source>
        <dbReference type="EMBL" id="EXY74543.1"/>
    </source>
</evidence>
<proteinExistence type="predicted"/>
<accession>A0A015UKU4</accession>
<dbReference type="RefSeq" id="WP_005818018.1">
    <property type="nucleotide sequence ID" value="NZ_JGCY01000284.1"/>
</dbReference>
<evidence type="ECO:0000256" key="1">
    <source>
        <dbReference type="SAM" id="SignalP"/>
    </source>
</evidence>
<dbReference type="AlphaFoldDB" id="A0A015UKU4"/>
<protein>
    <submittedName>
        <fullName evidence="2">Cna B-type domain protein</fullName>
    </submittedName>
</protein>